<dbReference type="EMBL" id="QXWK01000030">
    <property type="protein sequence ID" value="NBH62659.1"/>
    <property type="molecule type" value="Genomic_DNA"/>
</dbReference>
<accession>A0A845QLF3</accession>
<dbReference type="CDD" id="cd00093">
    <property type="entry name" value="HTH_XRE"/>
    <property type="match status" value="1"/>
</dbReference>
<keyword evidence="1" id="KW-0238">DNA-binding</keyword>
<evidence type="ECO:0000256" key="1">
    <source>
        <dbReference type="ARBA" id="ARBA00023125"/>
    </source>
</evidence>
<dbReference type="PROSITE" id="PS50943">
    <property type="entry name" value="HTH_CROC1"/>
    <property type="match status" value="1"/>
</dbReference>
<dbReference type="Proteomes" id="UP000446866">
    <property type="component" value="Unassembled WGS sequence"/>
</dbReference>
<name>A0A845QLF3_9FIRM</name>
<dbReference type="InterPro" id="IPR010982">
    <property type="entry name" value="Lambda_DNA-bd_dom_sf"/>
</dbReference>
<dbReference type="PANTHER" id="PTHR46558">
    <property type="entry name" value="TRACRIPTIONAL REGULATORY PROTEIN-RELATED-RELATED"/>
    <property type="match status" value="1"/>
</dbReference>
<dbReference type="Pfam" id="PF01381">
    <property type="entry name" value="HTH_3"/>
    <property type="match status" value="1"/>
</dbReference>
<dbReference type="InterPro" id="IPR001387">
    <property type="entry name" value="Cro/C1-type_HTH"/>
</dbReference>
<comment type="caution">
    <text evidence="3">The sequence shown here is derived from an EMBL/GenBank/DDBJ whole genome shotgun (WGS) entry which is preliminary data.</text>
</comment>
<dbReference type="RefSeq" id="WP_160202944.1">
    <property type="nucleotide sequence ID" value="NZ_QXWK01000030.1"/>
</dbReference>
<dbReference type="Gene3D" id="1.10.260.40">
    <property type="entry name" value="lambda repressor-like DNA-binding domains"/>
    <property type="match status" value="1"/>
</dbReference>
<protein>
    <submittedName>
        <fullName evidence="3">XRE family transcriptional regulator</fullName>
    </submittedName>
</protein>
<sequence>MEIGSKIAQARKEKNLTQEQLAELMNVTRQTVSRWELQTAYPEMEKIVMLSDILGVSCDYLLHDHMEADAGHDSRKTARKPVVTRLLREAAGKPVKITFTDEDIDFDINNKTCRILDFDGSWAYIEYQNGKKTETKLIQIASISSIKFEREDK</sequence>
<feature type="domain" description="HTH cro/C1-type" evidence="2">
    <location>
        <begin position="7"/>
        <end position="61"/>
    </location>
</feature>
<proteinExistence type="predicted"/>
<evidence type="ECO:0000313" key="3">
    <source>
        <dbReference type="EMBL" id="NBH62659.1"/>
    </source>
</evidence>
<evidence type="ECO:0000259" key="2">
    <source>
        <dbReference type="PROSITE" id="PS50943"/>
    </source>
</evidence>
<dbReference type="SUPFAM" id="SSF47413">
    <property type="entry name" value="lambda repressor-like DNA-binding domains"/>
    <property type="match status" value="1"/>
</dbReference>
<dbReference type="SMART" id="SM00530">
    <property type="entry name" value="HTH_XRE"/>
    <property type="match status" value="1"/>
</dbReference>
<keyword evidence="4" id="KW-1185">Reference proteome</keyword>
<reference evidence="3 4" key="1">
    <citation type="submission" date="2018-08" db="EMBL/GenBank/DDBJ databases">
        <title>Murine metabolic-syndrome-specific gut microbial biobank.</title>
        <authorList>
            <person name="Liu C."/>
        </authorList>
    </citation>
    <scope>NUCLEOTIDE SEQUENCE [LARGE SCALE GENOMIC DNA]</scope>
    <source>
        <strain evidence="3 4">28</strain>
    </source>
</reference>
<dbReference type="PANTHER" id="PTHR46558:SF13">
    <property type="entry name" value="HTH-TYPE TRANSCRIPTIONAL REGULATOR IMMR"/>
    <property type="match status" value="1"/>
</dbReference>
<dbReference type="AlphaFoldDB" id="A0A845QLF3"/>
<organism evidence="3 4">
    <name type="scientific">Anaerotruncus colihominis</name>
    <dbReference type="NCBI Taxonomy" id="169435"/>
    <lineage>
        <taxon>Bacteria</taxon>
        <taxon>Bacillati</taxon>
        <taxon>Bacillota</taxon>
        <taxon>Clostridia</taxon>
        <taxon>Eubacteriales</taxon>
        <taxon>Oscillospiraceae</taxon>
        <taxon>Anaerotruncus</taxon>
    </lineage>
</organism>
<gene>
    <name evidence="3" type="ORF">D0435_13465</name>
</gene>
<evidence type="ECO:0000313" key="4">
    <source>
        <dbReference type="Proteomes" id="UP000446866"/>
    </source>
</evidence>
<dbReference type="GO" id="GO:0003677">
    <property type="term" value="F:DNA binding"/>
    <property type="evidence" value="ECO:0007669"/>
    <property type="project" value="UniProtKB-KW"/>
</dbReference>